<evidence type="ECO:0000313" key="3">
    <source>
        <dbReference type="EMBL" id="NWR24618.1"/>
    </source>
</evidence>
<sequence>MERQAAYDLFTAFLQTRQIKGIDLKKELPALLAYGYEKGMFQNPHTVHDLSEWHKFGDLLRGEVQYEDKVAKKMEKLWRVVHNELLQHQAEKRVAEQASEAQTKNKTYSGDWFQSTALVAPSTAQVVLPPPARCAFMPSAPPVPSALSPGSSIPARSATAPPPPGNEPLPGSECGRRGNIAKGRREAWATLAKDCLERGDNEAIEATKHLACPVIFNQQPGGGITATISTLDWKILSQLRATVSQYGVTSEPARQIRGLQLLWGSQLLLPADCRGIARLIFTQHQQLLFNAHWQALVNNCVTTQRQQGDPLYGVTVDELMGLGALLHTEAQAFLGADKVRKAMELAREAIDRVKEPGGIPVYMGIKQGQEESFGALIDKVASAIERAGVPLYMRGAMLKQCALQNCNQATRNMLSTLGSEWTIEEALERMTQVPMGPQAFLVQAIKELGVGLKEQAKASQNQVLAALAPLQASAAITPRSTAGGRLRCYRCGGM</sequence>
<feature type="region of interest" description="Disordered" evidence="1">
    <location>
        <begin position="143"/>
        <end position="178"/>
    </location>
</feature>
<dbReference type="PANTHER" id="PTHR40389:SF3">
    <property type="entry name" value="IGE-BINDING PROTEIN"/>
    <property type="match status" value="1"/>
</dbReference>
<dbReference type="SUPFAM" id="SSF47943">
    <property type="entry name" value="Retrovirus capsid protein, N-terminal core domain"/>
    <property type="match status" value="1"/>
</dbReference>
<comment type="caution">
    <text evidence="3">The sequence shown here is derived from an EMBL/GenBank/DDBJ whole genome shotgun (WGS) entry which is preliminary data.</text>
</comment>
<accession>A0A7K4VSS3</accession>
<dbReference type="InterPro" id="IPR045345">
    <property type="entry name" value="Gag_p24_C"/>
</dbReference>
<gene>
    <name evidence="3" type="primary">Ervk9_0</name>
    <name evidence="3" type="ORF">EMBFUC_R01260</name>
</gene>
<feature type="domain" description="Retroviral nucleocapsid Gag protein p24 C-terminal" evidence="2">
    <location>
        <begin position="361"/>
        <end position="427"/>
    </location>
</feature>
<evidence type="ECO:0000313" key="4">
    <source>
        <dbReference type="Proteomes" id="UP000580681"/>
    </source>
</evidence>
<dbReference type="GO" id="GO:0016032">
    <property type="term" value="P:viral process"/>
    <property type="evidence" value="ECO:0007669"/>
    <property type="project" value="InterPro"/>
</dbReference>
<dbReference type="Pfam" id="PF19317">
    <property type="entry name" value="Gag_p24_C"/>
    <property type="match status" value="1"/>
</dbReference>
<dbReference type="EMBL" id="VYZJ01002044">
    <property type="protein sequence ID" value="NWR24618.1"/>
    <property type="molecule type" value="Genomic_DNA"/>
</dbReference>
<feature type="non-terminal residue" evidence="3">
    <location>
        <position position="1"/>
    </location>
</feature>
<name>A0A7K4VSS3_9EMBE</name>
<dbReference type="InterPro" id="IPR008919">
    <property type="entry name" value="Retrov_capsid_N"/>
</dbReference>
<organism evidence="3 4">
    <name type="scientific">Emberiza fucata</name>
    <dbReference type="NCBI Taxonomy" id="337179"/>
    <lineage>
        <taxon>Eukaryota</taxon>
        <taxon>Metazoa</taxon>
        <taxon>Chordata</taxon>
        <taxon>Craniata</taxon>
        <taxon>Vertebrata</taxon>
        <taxon>Euteleostomi</taxon>
        <taxon>Archelosauria</taxon>
        <taxon>Archosauria</taxon>
        <taxon>Dinosauria</taxon>
        <taxon>Saurischia</taxon>
        <taxon>Theropoda</taxon>
        <taxon>Coelurosauria</taxon>
        <taxon>Aves</taxon>
        <taxon>Neognathae</taxon>
        <taxon>Neoaves</taxon>
        <taxon>Telluraves</taxon>
        <taxon>Australaves</taxon>
        <taxon>Passeriformes</taxon>
        <taxon>Passeroidea</taxon>
        <taxon>Fringillidae</taxon>
        <taxon>Emberizinae</taxon>
        <taxon>Emberizini</taxon>
        <taxon>Emberiza</taxon>
    </lineage>
</organism>
<keyword evidence="4" id="KW-1185">Reference proteome</keyword>
<evidence type="ECO:0000259" key="2">
    <source>
        <dbReference type="Pfam" id="PF19317"/>
    </source>
</evidence>
<feature type="non-terminal residue" evidence="3">
    <location>
        <position position="494"/>
    </location>
</feature>
<reference evidence="3 4" key="1">
    <citation type="submission" date="2019-09" db="EMBL/GenBank/DDBJ databases">
        <title>Bird 10,000 Genomes (B10K) Project - Family phase.</title>
        <authorList>
            <person name="Zhang G."/>
        </authorList>
    </citation>
    <scope>NUCLEOTIDE SEQUENCE [LARGE SCALE GENOMIC DNA]</scope>
    <source>
        <strain evidence="3">B10K-DU-015-11</strain>
        <tissue evidence="3">Mixed tissue sample</tissue>
    </source>
</reference>
<dbReference type="InterPro" id="IPR050195">
    <property type="entry name" value="Primate_lentivir_Gag_pol-like"/>
</dbReference>
<dbReference type="AlphaFoldDB" id="A0A7K4VSS3"/>
<evidence type="ECO:0000256" key="1">
    <source>
        <dbReference type="SAM" id="MobiDB-lite"/>
    </source>
</evidence>
<dbReference type="PANTHER" id="PTHR40389">
    <property type="entry name" value="ENDOGENOUS RETROVIRUS GROUP K MEMBER 24 GAG POLYPROTEIN-RELATED"/>
    <property type="match status" value="1"/>
</dbReference>
<dbReference type="Gene3D" id="1.10.375.10">
    <property type="entry name" value="Human Immunodeficiency Virus Type 1 Capsid Protein"/>
    <property type="match status" value="1"/>
</dbReference>
<dbReference type="InterPro" id="IPR008916">
    <property type="entry name" value="Retrov_capsid_C"/>
</dbReference>
<dbReference type="SUPFAM" id="SSF47353">
    <property type="entry name" value="Retrovirus capsid dimerization domain-like"/>
    <property type="match status" value="1"/>
</dbReference>
<protein>
    <submittedName>
        <fullName evidence="3">GAK9 protein</fullName>
    </submittedName>
</protein>
<dbReference type="Proteomes" id="UP000580681">
    <property type="component" value="Unassembled WGS sequence"/>
</dbReference>
<proteinExistence type="predicted"/>
<dbReference type="Gene3D" id="1.10.1200.30">
    <property type="match status" value="1"/>
</dbReference>
<dbReference type="Pfam" id="PF00607">
    <property type="entry name" value="Gag_p24"/>
    <property type="match status" value="1"/>
</dbReference>